<feature type="region of interest" description="Disordered" evidence="1">
    <location>
        <begin position="1"/>
        <end position="33"/>
    </location>
</feature>
<dbReference type="Proteomes" id="UP001228905">
    <property type="component" value="Unassembled WGS sequence"/>
</dbReference>
<organism evidence="2 3">
    <name type="scientific">Caulobacter ginsengisoli</name>
    <dbReference type="NCBI Taxonomy" id="400775"/>
    <lineage>
        <taxon>Bacteria</taxon>
        <taxon>Pseudomonadati</taxon>
        <taxon>Pseudomonadota</taxon>
        <taxon>Alphaproteobacteria</taxon>
        <taxon>Caulobacterales</taxon>
        <taxon>Caulobacteraceae</taxon>
        <taxon>Caulobacter</taxon>
    </lineage>
</organism>
<name>A0ABU0IR25_9CAUL</name>
<evidence type="ECO:0000256" key="1">
    <source>
        <dbReference type="SAM" id="MobiDB-lite"/>
    </source>
</evidence>
<comment type="caution">
    <text evidence="2">The sequence shown here is derived from an EMBL/GenBank/DDBJ whole genome shotgun (WGS) entry which is preliminary data.</text>
</comment>
<keyword evidence="3" id="KW-1185">Reference proteome</keyword>
<sequence>MSDPHPPHDDNHGSGHGSGHTPAPQPQPPMVAYLTPAPAWPQAQHGHCGCSGSTPTILQPWPMGGGFMVCCRVCGLVKDEHGKHGHDEHKTEPPPEFSDAVPDEFRHRFKDVWHAVQENRIPAGIIADCHALLLLLLQGLDGQDARSSRKEAPSGCFNFSGASATPVSADLGLLKRIKALREKGRLLASVEKAAGPIRLDPGDLDMAPLGDPERARRYMNLVWQIADQGYEQVRWAERGQSPPRAKAAEPEGHGH</sequence>
<accession>A0ABU0IR25</accession>
<dbReference type="RefSeq" id="WP_307349170.1">
    <property type="nucleotide sequence ID" value="NZ_JAUSVS010000003.1"/>
</dbReference>
<protein>
    <recommendedName>
        <fullName evidence="4">DUF4145 domain-containing protein</fullName>
    </recommendedName>
</protein>
<reference evidence="2 3" key="1">
    <citation type="submission" date="2023-07" db="EMBL/GenBank/DDBJ databases">
        <title>Genomic Encyclopedia of Type Strains, Phase IV (KMG-IV): sequencing the most valuable type-strain genomes for metagenomic binning, comparative biology and taxonomic classification.</title>
        <authorList>
            <person name="Goeker M."/>
        </authorList>
    </citation>
    <scope>NUCLEOTIDE SEQUENCE [LARGE SCALE GENOMIC DNA]</scope>
    <source>
        <strain evidence="2 3">DSM 18695</strain>
    </source>
</reference>
<evidence type="ECO:0008006" key="4">
    <source>
        <dbReference type="Google" id="ProtNLM"/>
    </source>
</evidence>
<evidence type="ECO:0000313" key="3">
    <source>
        <dbReference type="Proteomes" id="UP001228905"/>
    </source>
</evidence>
<dbReference type="EMBL" id="JAUSVS010000003">
    <property type="protein sequence ID" value="MDQ0464466.1"/>
    <property type="molecule type" value="Genomic_DNA"/>
</dbReference>
<evidence type="ECO:0000313" key="2">
    <source>
        <dbReference type="EMBL" id="MDQ0464466.1"/>
    </source>
</evidence>
<gene>
    <name evidence="2" type="ORF">QO010_002247</name>
</gene>
<feature type="compositionally biased region" description="Basic and acidic residues" evidence="1">
    <location>
        <begin position="1"/>
        <end position="13"/>
    </location>
</feature>
<proteinExistence type="predicted"/>